<accession>A0ABN2ALW5</accession>
<protein>
    <submittedName>
        <fullName evidence="1">Uncharacterized protein</fullName>
    </submittedName>
</protein>
<proteinExistence type="predicted"/>
<gene>
    <name evidence="1" type="ORF">GCM10009741_22950</name>
</gene>
<name>A0ABN2ALW5_9ACTN</name>
<keyword evidence="2" id="KW-1185">Reference proteome</keyword>
<evidence type="ECO:0000313" key="1">
    <source>
        <dbReference type="EMBL" id="GAA1521367.1"/>
    </source>
</evidence>
<organism evidence="1 2">
    <name type="scientific">Kribbella lupini</name>
    <dbReference type="NCBI Taxonomy" id="291602"/>
    <lineage>
        <taxon>Bacteria</taxon>
        <taxon>Bacillati</taxon>
        <taxon>Actinomycetota</taxon>
        <taxon>Actinomycetes</taxon>
        <taxon>Propionibacteriales</taxon>
        <taxon>Kribbellaceae</taxon>
        <taxon>Kribbella</taxon>
    </lineage>
</organism>
<dbReference type="RefSeq" id="WP_344172882.1">
    <property type="nucleotide sequence ID" value="NZ_BAAANC010000001.1"/>
</dbReference>
<sequence>MTDSPASLQLELTRWEHELDALENESIAEGWSTPERLLAAMQSTVAAYQRRILPRLRAEHDLAVPDAAAITSYDVIVEDELVRQVQQLDDLRRDLITQGNTTDLQLRIAGTFAALRALATVTLRFGQQAERPPLDQRATRSPGLGRAVRRYERSLR</sequence>
<reference evidence="1 2" key="1">
    <citation type="journal article" date="2019" name="Int. J. Syst. Evol. Microbiol.">
        <title>The Global Catalogue of Microorganisms (GCM) 10K type strain sequencing project: providing services to taxonomists for standard genome sequencing and annotation.</title>
        <authorList>
            <consortium name="The Broad Institute Genomics Platform"/>
            <consortium name="The Broad Institute Genome Sequencing Center for Infectious Disease"/>
            <person name="Wu L."/>
            <person name="Ma J."/>
        </authorList>
    </citation>
    <scope>NUCLEOTIDE SEQUENCE [LARGE SCALE GENOMIC DNA]</scope>
    <source>
        <strain evidence="1 2">JCM 14303</strain>
    </source>
</reference>
<comment type="caution">
    <text evidence="1">The sequence shown here is derived from an EMBL/GenBank/DDBJ whole genome shotgun (WGS) entry which is preliminary data.</text>
</comment>
<dbReference type="EMBL" id="BAAANC010000001">
    <property type="protein sequence ID" value="GAA1521367.1"/>
    <property type="molecule type" value="Genomic_DNA"/>
</dbReference>
<dbReference type="Proteomes" id="UP001500363">
    <property type="component" value="Unassembled WGS sequence"/>
</dbReference>
<evidence type="ECO:0000313" key="2">
    <source>
        <dbReference type="Proteomes" id="UP001500363"/>
    </source>
</evidence>